<dbReference type="STRING" id="512565.AMIS_53700"/>
<proteinExistence type="predicted"/>
<dbReference type="Gene3D" id="1.10.1220.10">
    <property type="entry name" value="Met repressor-like"/>
    <property type="match status" value="1"/>
</dbReference>
<accession>I0HC53</accession>
<dbReference type="InterPro" id="IPR013321">
    <property type="entry name" value="Arc_rbn_hlx_hlx"/>
</dbReference>
<dbReference type="PATRIC" id="fig|512565.3.peg.5364"/>
<evidence type="ECO:0000313" key="2">
    <source>
        <dbReference type="Proteomes" id="UP000007882"/>
    </source>
</evidence>
<dbReference type="AlphaFoldDB" id="I0HC53"/>
<gene>
    <name evidence="1" type="ordered locus">AMIS_53700</name>
</gene>
<name>I0HC53_ACTM4</name>
<dbReference type="KEGG" id="ams:AMIS_53700"/>
<reference evidence="1 2" key="1">
    <citation type="submission" date="2012-02" db="EMBL/GenBank/DDBJ databases">
        <title>Complete genome sequence of Actinoplanes missouriensis 431 (= NBRC 102363).</title>
        <authorList>
            <person name="Ohnishi Y."/>
            <person name="Ishikawa J."/>
            <person name="Sekine M."/>
            <person name="Hosoyama A."/>
            <person name="Harada T."/>
            <person name="Narita H."/>
            <person name="Hata T."/>
            <person name="Konno Y."/>
            <person name="Tutikane K."/>
            <person name="Fujita N."/>
            <person name="Horinouchi S."/>
            <person name="Hayakawa M."/>
        </authorList>
    </citation>
    <scope>NUCLEOTIDE SEQUENCE [LARGE SCALE GENOMIC DNA]</scope>
    <source>
        <strain evidence="2">ATCC 14538 / DSM 43046 / CBS 188.64 / JCM 3121 / NBRC 102363 / NCIMB 12654 / NRRL B-3342 / UNCC 431</strain>
    </source>
</reference>
<evidence type="ECO:0000313" key="1">
    <source>
        <dbReference type="EMBL" id="BAL90590.1"/>
    </source>
</evidence>
<dbReference type="Proteomes" id="UP000007882">
    <property type="component" value="Chromosome"/>
</dbReference>
<dbReference type="EMBL" id="AP012319">
    <property type="protein sequence ID" value="BAL90590.1"/>
    <property type="molecule type" value="Genomic_DNA"/>
</dbReference>
<protein>
    <recommendedName>
        <fullName evidence="3">Arc-like DNA binding domain-containing protein</fullName>
    </recommendedName>
</protein>
<dbReference type="SUPFAM" id="SSF47598">
    <property type="entry name" value="Ribbon-helix-helix"/>
    <property type="match status" value="1"/>
</dbReference>
<dbReference type="InterPro" id="IPR010985">
    <property type="entry name" value="Ribbon_hlx_hlx"/>
</dbReference>
<dbReference type="HOGENOM" id="CLU_2566177_0_0_11"/>
<evidence type="ECO:0008006" key="3">
    <source>
        <dbReference type="Google" id="ProtNLM"/>
    </source>
</evidence>
<organism evidence="1 2">
    <name type="scientific">Actinoplanes missouriensis (strain ATCC 14538 / DSM 43046 / CBS 188.64 / JCM 3121 / NBRC 102363 / NCIMB 12654 / NRRL B-3342 / UNCC 431)</name>
    <dbReference type="NCBI Taxonomy" id="512565"/>
    <lineage>
        <taxon>Bacteria</taxon>
        <taxon>Bacillati</taxon>
        <taxon>Actinomycetota</taxon>
        <taxon>Actinomycetes</taxon>
        <taxon>Micromonosporales</taxon>
        <taxon>Micromonosporaceae</taxon>
        <taxon>Actinoplanes</taxon>
    </lineage>
</organism>
<keyword evidence="2" id="KW-1185">Reference proteome</keyword>
<sequence>MGHVDHHVAPPVDEDADLAQIMLQLPESLRTHVEQIAAVEGISVNAWLVRAVTVAVGQQHGPPPAAHGAWSGKRVTGYLPS</sequence>
<dbReference type="GO" id="GO:0006355">
    <property type="term" value="P:regulation of DNA-templated transcription"/>
    <property type="evidence" value="ECO:0007669"/>
    <property type="project" value="InterPro"/>
</dbReference>